<accession>A0A239IG65</accession>
<dbReference type="AlphaFoldDB" id="A0A239IG65"/>
<organism evidence="2 3">
    <name type="scientific">Ekhidna lutea</name>
    <dbReference type="NCBI Taxonomy" id="447679"/>
    <lineage>
        <taxon>Bacteria</taxon>
        <taxon>Pseudomonadati</taxon>
        <taxon>Bacteroidota</taxon>
        <taxon>Cytophagia</taxon>
        <taxon>Cytophagales</taxon>
        <taxon>Reichenbachiellaceae</taxon>
        <taxon>Ekhidna</taxon>
    </lineage>
</organism>
<dbReference type="PANTHER" id="PTHR37320:SF1">
    <property type="entry name" value="RHOPTRY SURFACE PROTEIN CERLI2"/>
    <property type="match status" value="1"/>
</dbReference>
<protein>
    <submittedName>
        <fullName evidence="2">Uncharacterized protein</fullName>
    </submittedName>
</protein>
<gene>
    <name evidence="2" type="ORF">SAMN05421640_1607</name>
</gene>
<dbReference type="EMBL" id="FZPD01000003">
    <property type="protein sequence ID" value="SNS91394.1"/>
    <property type="molecule type" value="Genomic_DNA"/>
</dbReference>
<keyword evidence="1" id="KW-0732">Signal</keyword>
<keyword evidence="3" id="KW-1185">Reference proteome</keyword>
<feature type="non-terminal residue" evidence="2">
    <location>
        <position position="980"/>
    </location>
</feature>
<evidence type="ECO:0000313" key="2">
    <source>
        <dbReference type="EMBL" id="SNS91394.1"/>
    </source>
</evidence>
<sequence length="980" mass="100566">MKRLRSAVFTALLTSCIIAYGQDNSVGINTTSPNSNAVLELVSPQSDQGFLVPRVTTSQRIGMSGSLSSRENGLMVFDTTENLFYYWSGGVWKAGLGVLNVITAGGDLTGSYPNPTIKLGAVVENRIADGAVSTSKLQNSSVTTGKINNGAVTTNKIANQAVTGDKLEDLGTITAGTYGTDAFNVLQLTVDQKGRVTGISEVIIQIGSSNIINGAIQNEDIANGTITISKINTEGNANSVLTVDASGNPVWTSRNEFTSSALPQDNIYIGNNSGIAQAQPASGDVTITNSGSSADIQIKTGAVTTNEILDNTITVGDIGTNAVDSDEIATDAVGSDEIAADAVGSSEIATDAVGSDEIATDAVGSDEIASGAVGSDELANDAITANDIATGAVTTVEILNETILAEDIATDAVDSDEIASGAVGSDELADDAITANDIATGAVTTVEILNETILAEDIATNAVGADEIAPLSVGTSELANDAVTNAKIANNAIQTENIVDGQVQTADIATSAVTEDELANNSVTTNKILDDAVTKEKINQDVAGPGLIQSVDGSLEINDGNGLQISGDILSVNLGDLAGDGIVVDGVNDELDINADNATLEVSTDILQVKDLGITTAKLANQAVTQGKILPANANALLISNNVPAASWFAPGVNQILTTGPGGAITSRPVTDFATKDLNYGSIFVGDNSNTAQQLFAGQADYLLIGNGSTIVSAGVSAGSDVDISLSGPNVLTTIQDNAVDGTDLDLTTDFIVPGTGQIILNNTNGIRVANATDLNGVLDVAGQTDLAATNVSTNVRGTLNVSQLATFSGNVDAQNGLDVTNADLTVGGTRFIVDDATGNINTAGNFSATGNARIDGTFRFDATGQTVDNIRTDVRNDGSENNNSLVTEQAVSAAIKNADDDIRLKINADSTAIWNKVQADSTYLDDRIATNIADIATLDAEVDADSTALYNKLQADSTSTWSKIQTDSTYLDDRIQVNI</sequence>
<dbReference type="Proteomes" id="UP000198393">
    <property type="component" value="Unassembled WGS sequence"/>
</dbReference>
<dbReference type="InterPro" id="IPR053336">
    <property type="entry name" value="Rhoptry_Surface_Assoc"/>
</dbReference>
<dbReference type="OrthoDB" id="9765957at2"/>
<proteinExistence type="predicted"/>
<evidence type="ECO:0000313" key="3">
    <source>
        <dbReference type="Proteomes" id="UP000198393"/>
    </source>
</evidence>
<name>A0A239IG65_EKHLU</name>
<feature type="chain" id="PRO_5013189983" evidence="1">
    <location>
        <begin position="22"/>
        <end position="980"/>
    </location>
</feature>
<feature type="signal peptide" evidence="1">
    <location>
        <begin position="1"/>
        <end position="21"/>
    </location>
</feature>
<dbReference type="PANTHER" id="PTHR37320">
    <property type="entry name" value="AG-1 BLOOD STAGE MEMBRANE PROTEIN HOMOLOGUE"/>
    <property type="match status" value="1"/>
</dbReference>
<reference evidence="2 3" key="1">
    <citation type="submission" date="2017-06" db="EMBL/GenBank/DDBJ databases">
        <authorList>
            <person name="Kim H.J."/>
            <person name="Triplett B.A."/>
        </authorList>
    </citation>
    <scope>NUCLEOTIDE SEQUENCE [LARGE SCALE GENOMIC DNA]</scope>
    <source>
        <strain evidence="2 3">DSM 19307</strain>
    </source>
</reference>
<dbReference type="PROSITE" id="PS51257">
    <property type="entry name" value="PROKAR_LIPOPROTEIN"/>
    <property type="match status" value="1"/>
</dbReference>
<evidence type="ECO:0000256" key="1">
    <source>
        <dbReference type="SAM" id="SignalP"/>
    </source>
</evidence>
<dbReference type="RefSeq" id="WP_144017366.1">
    <property type="nucleotide sequence ID" value="NZ_FZPD01000003.1"/>
</dbReference>